<dbReference type="Proteomes" id="UP000035740">
    <property type="component" value="Unassembled WGS sequence"/>
</dbReference>
<sequence>MSDGEMARSESKEYIGQNLTYRRDGVEIVPAVIDGLSTIFWEVLATTEWRSCS</sequence>
<proteinExistence type="predicted"/>
<protein>
    <submittedName>
        <fullName evidence="1">Uncharacterized protein</fullName>
    </submittedName>
</protein>
<dbReference type="AlphaFoldDB" id="A0A0J7YPN8"/>
<dbReference type="Gramene" id="KMS65526">
    <property type="protein sequence ID" value="KMS65526"/>
    <property type="gene ID" value="BVRB_035090"/>
</dbReference>
<accession>A0A0J7YPN8</accession>
<organism evidence="1 2">
    <name type="scientific">Beta vulgaris subsp. vulgaris</name>
    <name type="common">Beet</name>
    <dbReference type="NCBI Taxonomy" id="3555"/>
    <lineage>
        <taxon>Eukaryota</taxon>
        <taxon>Viridiplantae</taxon>
        <taxon>Streptophyta</taxon>
        <taxon>Embryophyta</taxon>
        <taxon>Tracheophyta</taxon>
        <taxon>Spermatophyta</taxon>
        <taxon>Magnoliopsida</taxon>
        <taxon>eudicotyledons</taxon>
        <taxon>Gunneridae</taxon>
        <taxon>Pentapetalae</taxon>
        <taxon>Caryophyllales</taxon>
        <taxon>Chenopodiaceae</taxon>
        <taxon>Betoideae</taxon>
        <taxon>Beta</taxon>
    </lineage>
</organism>
<evidence type="ECO:0000313" key="2">
    <source>
        <dbReference type="Proteomes" id="UP000035740"/>
    </source>
</evidence>
<dbReference type="EMBL" id="KQ107375">
    <property type="protein sequence ID" value="KMS65526.1"/>
    <property type="molecule type" value="Genomic_DNA"/>
</dbReference>
<gene>
    <name evidence="1" type="ORF">BVRB_035090</name>
</gene>
<keyword evidence="2" id="KW-1185">Reference proteome</keyword>
<evidence type="ECO:0000313" key="1">
    <source>
        <dbReference type="EMBL" id="KMS65526.1"/>
    </source>
</evidence>
<name>A0A0J7YPN8_BETVV</name>
<reference evidence="1 2" key="1">
    <citation type="journal article" date="2014" name="Nature">
        <title>The genome of the recently domesticated crop plant sugar beet (Beta vulgaris).</title>
        <authorList>
            <person name="Dohm J.C."/>
            <person name="Minoche A.E."/>
            <person name="Holtgrawe D."/>
            <person name="Capella-Gutierrez S."/>
            <person name="Zakrzewski F."/>
            <person name="Tafer H."/>
            <person name="Rupp O."/>
            <person name="Sorensen T.R."/>
            <person name="Stracke R."/>
            <person name="Reinhardt R."/>
            <person name="Goesmann A."/>
            <person name="Kraft T."/>
            <person name="Schulz B."/>
            <person name="Stadler P.F."/>
            <person name="Schmidt T."/>
            <person name="Gabaldon T."/>
            <person name="Lehrach H."/>
            <person name="Weisshaar B."/>
            <person name="Himmelbauer H."/>
        </authorList>
    </citation>
    <scope>NUCLEOTIDE SEQUENCE [LARGE SCALE GENOMIC DNA]</scope>
    <source>
        <tissue evidence="1">Taproot</tissue>
    </source>
</reference>